<dbReference type="InterPro" id="IPR041881">
    <property type="entry name" value="PqqD_sf"/>
</dbReference>
<dbReference type="Proteomes" id="UP000199045">
    <property type="component" value="Unassembled WGS sequence"/>
</dbReference>
<accession>A0A1G7N156</accession>
<dbReference type="RefSeq" id="WP_089832123.1">
    <property type="nucleotide sequence ID" value="NZ_FNBN01000002.1"/>
</dbReference>
<proteinExistence type="predicted"/>
<organism evidence="1 2">
    <name type="scientific">Chitinophaga filiformis</name>
    <name type="common">Myxococcus filiformis</name>
    <name type="synonym">Flexibacter filiformis</name>
    <dbReference type="NCBI Taxonomy" id="104663"/>
    <lineage>
        <taxon>Bacteria</taxon>
        <taxon>Pseudomonadati</taxon>
        <taxon>Bacteroidota</taxon>
        <taxon>Chitinophagia</taxon>
        <taxon>Chitinophagales</taxon>
        <taxon>Chitinophagaceae</taxon>
        <taxon>Chitinophaga</taxon>
    </lineage>
</organism>
<dbReference type="AlphaFoldDB" id="A0A1G7N156"/>
<dbReference type="InterPro" id="IPR008792">
    <property type="entry name" value="PQQD"/>
</dbReference>
<name>A0A1G7N156_CHIFI</name>
<reference evidence="2" key="1">
    <citation type="submission" date="2016-10" db="EMBL/GenBank/DDBJ databases">
        <authorList>
            <person name="Varghese N."/>
            <person name="Submissions S."/>
        </authorList>
    </citation>
    <scope>NUCLEOTIDE SEQUENCE [LARGE SCALE GENOMIC DNA]</scope>
    <source>
        <strain evidence="2">DSM 527</strain>
    </source>
</reference>
<dbReference type="OrthoDB" id="1495225at2"/>
<protein>
    <submittedName>
        <fullName evidence="1">Coenzyme PQQ synthesis protein D (PqqD)</fullName>
    </submittedName>
</protein>
<evidence type="ECO:0000313" key="2">
    <source>
        <dbReference type="Proteomes" id="UP000199045"/>
    </source>
</evidence>
<gene>
    <name evidence="1" type="ORF">SAMN04488121_102632</name>
</gene>
<dbReference type="EMBL" id="FNBN01000002">
    <property type="protein sequence ID" value="SDF67773.1"/>
    <property type="molecule type" value="Genomic_DNA"/>
</dbReference>
<sequence>MSESVQISLCRETIVRRNERNFLISHIGEEVVLMDIHNGQYIGLNAIGSAIWEKLEQPVPVHEVIHALTEEYAVSMQLCERETLLFLEKMMQHQMLIVQ</sequence>
<dbReference type="Gene3D" id="1.10.10.1150">
    <property type="entry name" value="Coenzyme PQQ synthesis protein D (PqqD)"/>
    <property type="match status" value="1"/>
</dbReference>
<dbReference type="Pfam" id="PF05402">
    <property type="entry name" value="PqqD"/>
    <property type="match status" value="1"/>
</dbReference>
<evidence type="ECO:0000313" key="1">
    <source>
        <dbReference type="EMBL" id="SDF67773.1"/>
    </source>
</evidence>
<dbReference type="STRING" id="104663.SAMN04488121_102632"/>